<dbReference type="AlphaFoldDB" id="A0A9P6BZZ6"/>
<evidence type="ECO:0000313" key="2">
    <source>
        <dbReference type="EMBL" id="KAF9443903.1"/>
    </source>
</evidence>
<feature type="transmembrane region" description="Helical" evidence="1">
    <location>
        <begin position="108"/>
        <end position="129"/>
    </location>
</feature>
<feature type="transmembrane region" description="Helical" evidence="1">
    <location>
        <begin position="209"/>
        <end position="231"/>
    </location>
</feature>
<evidence type="ECO:0000313" key="3">
    <source>
        <dbReference type="Proteomes" id="UP000807342"/>
    </source>
</evidence>
<feature type="transmembrane region" description="Helical" evidence="1">
    <location>
        <begin position="175"/>
        <end position="197"/>
    </location>
</feature>
<protein>
    <submittedName>
        <fullName evidence="2">Uncharacterized protein</fullName>
    </submittedName>
</protein>
<gene>
    <name evidence="2" type="ORF">P691DRAFT_678601</name>
</gene>
<proteinExistence type="predicted"/>
<comment type="caution">
    <text evidence="2">The sequence shown here is derived from an EMBL/GenBank/DDBJ whole genome shotgun (WGS) entry which is preliminary data.</text>
</comment>
<organism evidence="2 3">
    <name type="scientific">Macrolepiota fuliginosa MF-IS2</name>
    <dbReference type="NCBI Taxonomy" id="1400762"/>
    <lineage>
        <taxon>Eukaryota</taxon>
        <taxon>Fungi</taxon>
        <taxon>Dikarya</taxon>
        <taxon>Basidiomycota</taxon>
        <taxon>Agaricomycotina</taxon>
        <taxon>Agaricomycetes</taxon>
        <taxon>Agaricomycetidae</taxon>
        <taxon>Agaricales</taxon>
        <taxon>Agaricineae</taxon>
        <taxon>Agaricaceae</taxon>
        <taxon>Macrolepiota</taxon>
    </lineage>
</organism>
<keyword evidence="1" id="KW-1133">Transmembrane helix</keyword>
<evidence type="ECO:0000256" key="1">
    <source>
        <dbReference type="SAM" id="Phobius"/>
    </source>
</evidence>
<feature type="transmembrane region" description="Helical" evidence="1">
    <location>
        <begin position="141"/>
        <end position="160"/>
    </location>
</feature>
<sequence length="237" mass="26344">LVFHVLTYYSLICLWFRWQPLSPWQKLPHSMFYNIAILSGSPLVVSTVMSIVTIVGCKNSWQLLVIVVWQMGLSILNGITGLHVTVAMNNNIKTSTGRVSTKGASTSIWWILLYIPSTITGMSGLMSLVIQALHCHKKNMIILTAVFFTTVFVGMLVILLPCTQKYGSSDTQVPYPAWLASSFGKFTMLFTFIAAFYSDIALSMVTNNFIGLPSGGLAMVCWVYFTAKWLILLLGCF</sequence>
<dbReference type="EMBL" id="MU151423">
    <property type="protein sequence ID" value="KAF9443903.1"/>
    <property type="molecule type" value="Genomic_DNA"/>
</dbReference>
<dbReference type="Proteomes" id="UP000807342">
    <property type="component" value="Unassembled WGS sequence"/>
</dbReference>
<name>A0A9P6BZZ6_9AGAR</name>
<feature type="transmembrane region" description="Helical" evidence="1">
    <location>
        <begin position="31"/>
        <end position="56"/>
    </location>
</feature>
<keyword evidence="1" id="KW-0472">Membrane</keyword>
<accession>A0A9P6BZZ6</accession>
<reference evidence="2" key="1">
    <citation type="submission" date="2020-11" db="EMBL/GenBank/DDBJ databases">
        <authorList>
            <consortium name="DOE Joint Genome Institute"/>
            <person name="Ahrendt S."/>
            <person name="Riley R."/>
            <person name="Andreopoulos W."/>
            <person name="Labutti K."/>
            <person name="Pangilinan J."/>
            <person name="Ruiz-Duenas F.J."/>
            <person name="Barrasa J.M."/>
            <person name="Sanchez-Garcia M."/>
            <person name="Camarero S."/>
            <person name="Miyauchi S."/>
            <person name="Serrano A."/>
            <person name="Linde D."/>
            <person name="Babiker R."/>
            <person name="Drula E."/>
            <person name="Ayuso-Fernandez I."/>
            <person name="Pacheco R."/>
            <person name="Padilla G."/>
            <person name="Ferreira P."/>
            <person name="Barriuso J."/>
            <person name="Kellner H."/>
            <person name="Castanera R."/>
            <person name="Alfaro M."/>
            <person name="Ramirez L."/>
            <person name="Pisabarro A.G."/>
            <person name="Kuo A."/>
            <person name="Tritt A."/>
            <person name="Lipzen A."/>
            <person name="He G."/>
            <person name="Yan M."/>
            <person name="Ng V."/>
            <person name="Cullen D."/>
            <person name="Martin F."/>
            <person name="Rosso M.-N."/>
            <person name="Henrissat B."/>
            <person name="Hibbett D."/>
            <person name="Martinez A.T."/>
            <person name="Grigoriev I.V."/>
        </authorList>
    </citation>
    <scope>NUCLEOTIDE SEQUENCE</scope>
    <source>
        <strain evidence="2">MF-IS2</strain>
    </source>
</reference>
<feature type="transmembrane region" description="Helical" evidence="1">
    <location>
        <begin position="63"/>
        <end position="88"/>
    </location>
</feature>
<feature type="non-terminal residue" evidence="2">
    <location>
        <position position="1"/>
    </location>
</feature>
<keyword evidence="1" id="KW-0812">Transmembrane</keyword>
<keyword evidence="3" id="KW-1185">Reference proteome</keyword>
<dbReference type="OrthoDB" id="2947347at2759"/>